<dbReference type="Proteomes" id="UP000305198">
    <property type="component" value="Unassembled WGS sequence"/>
</dbReference>
<reference evidence="1 2" key="1">
    <citation type="submission" date="2019-04" db="EMBL/GenBank/DDBJ databases">
        <title>Crypto-aerobic microbial life in anoxic (sulfidic) marine sediments.</title>
        <authorList>
            <person name="Bhattacharya S."/>
            <person name="Roy C."/>
            <person name="Mondal N."/>
            <person name="Sarkar J."/>
            <person name="Mandal S."/>
            <person name="Rameez M.J."/>
            <person name="Ghosh W."/>
        </authorList>
    </citation>
    <scope>NUCLEOTIDE SEQUENCE [LARGE SCALE GENOMIC DNA]</scope>
    <source>
        <strain evidence="1 2">SBBB</strain>
    </source>
</reference>
<accession>A0A4U0YNU6</accession>
<dbReference type="SUPFAM" id="SSF53850">
    <property type="entry name" value="Periplasmic binding protein-like II"/>
    <property type="match status" value="1"/>
</dbReference>
<evidence type="ECO:0000313" key="1">
    <source>
        <dbReference type="EMBL" id="TKA92269.1"/>
    </source>
</evidence>
<name>A0A4U0YNU6_9GAMM</name>
<protein>
    <submittedName>
        <fullName evidence="1">Transporter substrate-binding domain-containing protein</fullName>
    </submittedName>
</protein>
<dbReference type="AlphaFoldDB" id="A0A4U0YNU6"/>
<gene>
    <name evidence="1" type="ORF">FA869_07710</name>
</gene>
<sequence>MPVGHYAGCQLPRRGEGVMLIKGTARWLILLLMCWSSAMLANSKPVVQVAFMDFPGYSQLDESGQATGKAVELVRKLLNEAGYDAQIRILPAARIWLGLESGDVHLWPGVLNKPGLDEHTLLTGRDLGQVNINLYYLPGQPAPDWPEGLRGRSVIMITNFTYTNALNDTVQNPELDLTLYKSNSHRGAVEMLRRGRGDYLLDYRAQVDVVLEELDGVRLEHIEVAMQPMRLVLSRHSGFAEQLQTDLDAAFDRLRAQGVELDVTKQ</sequence>
<proteinExistence type="predicted"/>
<evidence type="ECO:0000313" key="2">
    <source>
        <dbReference type="Proteomes" id="UP000305198"/>
    </source>
</evidence>
<organism evidence="1 2">
    <name type="scientific">Halopseudomonas bauzanensis</name>
    <dbReference type="NCBI Taxonomy" id="653930"/>
    <lineage>
        <taxon>Bacteria</taxon>
        <taxon>Pseudomonadati</taxon>
        <taxon>Pseudomonadota</taxon>
        <taxon>Gammaproteobacteria</taxon>
        <taxon>Pseudomonadales</taxon>
        <taxon>Pseudomonadaceae</taxon>
        <taxon>Halopseudomonas</taxon>
    </lineage>
</organism>
<dbReference type="EMBL" id="SWAV01000002">
    <property type="protein sequence ID" value="TKA92269.1"/>
    <property type="molecule type" value="Genomic_DNA"/>
</dbReference>
<dbReference type="Gene3D" id="3.40.190.10">
    <property type="entry name" value="Periplasmic binding protein-like II"/>
    <property type="match status" value="2"/>
</dbReference>
<comment type="caution">
    <text evidence="1">The sequence shown here is derived from an EMBL/GenBank/DDBJ whole genome shotgun (WGS) entry which is preliminary data.</text>
</comment>